<keyword evidence="1" id="KW-0418">Kinase</keyword>
<sequence>MRPRLETLAQIWADLLGSGGGATRQVSDGGGWMHLGGGQGRLGRRSEHLARGRLVVVAMVVVWDVGVVDGGSRGSRLGTAVVGCCWCWVNEGWSGSGSQGWLMETVMVGRDEWPGWVGCVWWVSDRQGGARSRAWPAVRCGPGGGDDGRVWRTRDGGCGKLGWPGLGPAWNIRECPARGRVDTTQRFGICGTCTTCGHGEFVNVNVK</sequence>
<proteinExistence type="predicted"/>
<keyword evidence="1" id="KW-0808">Transferase</keyword>
<evidence type="ECO:0000313" key="1">
    <source>
        <dbReference type="EMBL" id="KAJ6837786.1"/>
    </source>
</evidence>
<dbReference type="Proteomes" id="UP001140949">
    <property type="component" value="Unassembled WGS sequence"/>
</dbReference>
<keyword evidence="1" id="KW-0675">Receptor</keyword>
<gene>
    <name evidence="1" type="ORF">M6B38_322920</name>
</gene>
<dbReference type="GO" id="GO:0016301">
    <property type="term" value="F:kinase activity"/>
    <property type="evidence" value="ECO:0007669"/>
    <property type="project" value="UniProtKB-KW"/>
</dbReference>
<accession>A0AAX6H9V7</accession>
<dbReference type="AlphaFoldDB" id="A0AAX6H9V7"/>
<keyword evidence="2" id="KW-1185">Reference proteome</keyword>
<protein>
    <submittedName>
        <fullName evidence="1">Proline-rich receptor-like protein kinase PERK3</fullName>
    </submittedName>
</protein>
<reference evidence="1" key="1">
    <citation type="journal article" date="2023" name="GigaByte">
        <title>Genome assembly of the bearded iris, Iris pallida Lam.</title>
        <authorList>
            <person name="Bruccoleri R.E."/>
            <person name="Oakeley E.J."/>
            <person name="Faust A.M.E."/>
            <person name="Altorfer M."/>
            <person name="Dessus-Babus S."/>
            <person name="Burckhardt D."/>
            <person name="Oertli M."/>
            <person name="Naumann U."/>
            <person name="Petersen F."/>
            <person name="Wong J."/>
        </authorList>
    </citation>
    <scope>NUCLEOTIDE SEQUENCE</scope>
    <source>
        <strain evidence="1">GSM-AAB239-AS_SAM_17_03QT</strain>
    </source>
</reference>
<organism evidence="1 2">
    <name type="scientific">Iris pallida</name>
    <name type="common">Sweet iris</name>
    <dbReference type="NCBI Taxonomy" id="29817"/>
    <lineage>
        <taxon>Eukaryota</taxon>
        <taxon>Viridiplantae</taxon>
        <taxon>Streptophyta</taxon>
        <taxon>Embryophyta</taxon>
        <taxon>Tracheophyta</taxon>
        <taxon>Spermatophyta</taxon>
        <taxon>Magnoliopsida</taxon>
        <taxon>Liliopsida</taxon>
        <taxon>Asparagales</taxon>
        <taxon>Iridaceae</taxon>
        <taxon>Iridoideae</taxon>
        <taxon>Irideae</taxon>
        <taxon>Iris</taxon>
    </lineage>
</organism>
<dbReference type="EMBL" id="JANAVB010011199">
    <property type="protein sequence ID" value="KAJ6837786.1"/>
    <property type="molecule type" value="Genomic_DNA"/>
</dbReference>
<name>A0AAX6H9V7_IRIPA</name>
<evidence type="ECO:0000313" key="2">
    <source>
        <dbReference type="Proteomes" id="UP001140949"/>
    </source>
</evidence>
<comment type="caution">
    <text evidence="1">The sequence shown here is derived from an EMBL/GenBank/DDBJ whole genome shotgun (WGS) entry which is preliminary data.</text>
</comment>
<reference evidence="1" key="2">
    <citation type="submission" date="2023-04" db="EMBL/GenBank/DDBJ databases">
        <authorList>
            <person name="Bruccoleri R.E."/>
            <person name="Oakeley E.J."/>
            <person name="Faust A.-M."/>
            <person name="Dessus-Babus S."/>
            <person name="Altorfer M."/>
            <person name="Burckhardt D."/>
            <person name="Oertli M."/>
            <person name="Naumann U."/>
            <person name="Petersen F."/>
            <person name="Wong J."/>
        </authorList>
    </citation>
    <scope>NUCLEOTIDE SEQUENCE</scope>
    <source>
        <strain evidence="1">GSM-AAB239-AS_SAM_17_03QT</strain>
        <tissue evidence="1">Leaf</tissue>
    </source>
</reference>